<keyword evidence="1" id="KW-0732">Signal</keyword>
<dbReference type="SUPFAM" id="SSF49785">
    <property type="entry name" value="Galactose-binding domain-like"/>
    <property type="match status" value="1"/>
</dbReference>
<dbReference type="RefSeq" id="WP_329074531.1">
    <property type="nucleotide sequence ID" value="NZ_CP109495.1"/>
</dbReference>
<dbReference type="CDD" id="cd03143">
    <property type="entry name" value="A4_beta-galactosidase_middle_domain"/>
    <property type="match status" value="1"/>
</dbReference>
<evidence type="ECO:0000256" key="1">
    <source>
        <dbReference type="SAM" id="SignalP"/>
    </source>
</evidence>
<dbReference type="Gene3D" id="2.60.120.560">
    <property type="entry name" value="Exo-inulinase, domain 1"/>
    <property type="match status" value="1"/>
</dbReference>
<dbReference type="InterPro" id="IPR006311">
    <property type="entry name" value="TAT_signal"/>
</dbReference>
<name>A0ABZ2A0E8_STRNV</name>
<dbReference type="Gene3D" id="3.40.50.880">
    <property type="match status" value="1"/>
</dbReference>
<keyword evidence="2" id="KW-0378">Hydrolase</keyword>
<dbReference type="PROSITE" id="PS51318">
    <property type="entry name" value="TAT"/>
    <property type="match status" value="1"/>
</dbReference>
<proteinExistence type="predicted"/>
<reference evidence="2" key="1">
    <citation type="submission" date="2022-10" db="EMBL/GenBank/DDBJ databases">
        <title>The complete genomes of actinobacterial strains from the NBC collection.</title>
        <authorList>
            <person name="Joergensen T.S."/>
            <person name="Alvarez Arevalo M."/>
            <person name="Sterndorff E.B."/>
            <person name="Faurdal D."/>
            <person name="Vuksanovic O."/>
            <person name="Mourched A.-S."/>
            <person name="Charusanti P."/>
            <person name="Shaw S."/>
            <person name="Blin K."/>
            <person name="Weber T."/>
        </authorList>
    </citation>
    <scope>NUCLEOTIDE SEQUENCE</scope>
    <source>
        <strain evidence="2">NBC_01432</strain>
    </source>
</reference>
<feature type="signal peptide" evidence="1">
    <location>
        <begin position="1"/>
        <end position="36"/>
    </location>
</feature>
<dbReference type="PANTHER" id="PTHR36848:SF2">
    <property type="entry name" value="SECRETED PROTEIN"/>
    <property type="match status" value="1"/>
</dbReference>
<dbReference type="NCBIfam" id="NF045579">
    <property type="entry name" value="rhamnoside_JR"/>
    <property type="match status" value="1"/>
</dbReference>
<organism evidence="2 3">
    <name type="scientific">Streptomyces niveus</name>
    <name type="common">Streptomyces spheroides</name>
    <dbReference type="NCBI Taxonomy" id="193462"/>
    <lineage>
        <taxon>Bacteria</taxon>
        <taxon>Bacillati</taxon>
        <taxon>Actinomycetota</taxon>
        <taxon>Actinomycetes</taxon>
        <taxon>Kitasatosporales</taxon>
        <taxon>Streptomycetaceae</taxon>
        <taxon>Streptomyces</taxon>
    </lineage>
</organism>
<dbReference type="GO" id="GO:0016787">
    <property type="term" value="F:hydrolase activity"/>
    <property type="evidence" value="ECO:0007669"/>
    <property type="project" value="UniProtKB-KW"/>
</dbReference>
<dbReference type="Proteomes" id="UP001432209">
    <property type="component" value="Chromosome"/>
</dbReference>
<evidence type="ECO:0000313" key="3">
    <source>
        <dbReference type="Proteomes" id="UP001432209"/>
    </source>
</evidence>
<sequence>MSDDNGTQVSRRRMLQLAALAAASTGAAGFWQPVHAATPGGSGGCSAVRFARPGTGSMPMVLWFWNGAVTRELVDESLADLRDKGVTEVLVFPFDTPALKPSFFTEAWFDLIGYTLREAKRHRMVVWLFNDDFFPSGRAGGLVVNGGTVGNRTYQPRPDLRAKCVVRSIMEITGGTAVKLTGQGLAVADGRLIVDAAAYDGVRVLKEGTAWSDYTVTARVWVERATAGLMVRCADQKNGYLADLRSDGGVDLWRQKGGAFTLLHQGKAQPAFDADAEHELAVTVLGDTITPALDGTGLTSVTDATFATGTVGVRATATQRSSWDNLSVAGSTGAELFASGFDTPDSVDAFKTPDDLDAPVAAAARPAGAGAGAGTIAKMIDLTEAVQGSGVWQAPAGKWQVDVYSLRLLADASGPWRNYLDLLDDEAVKLYLDIVPGEYVRRFGWAVGNVLRGFADDEPFVASADAAWARVPWSPSLPGEIKKLSPKAGVGVVLSAVHDDLGDDGGELRGVFWRAVSDRFADAYYRGMGTWTGEHGLQVISNPLWDEYGPAEQIRSTGNLNTAHQWVQIPGTDLIFDHYQRGYHRILPRWPASTAHQRGLERVYLEAMGGAGWQVTPAFTREVIGAFAVRGINQVLLHARFSDSGNLVYPPPFQPANPWWDLSAPLNDWIGRVVEATRATATARTALIQPQRAAECFQDTPGQDDINEAFIAAAHALEDVQVDFDFLDEGALDGDPALIEHAHPRRSRLVVGAQQYAIVVLPYTPMLSLGAVRTLTDFVDGGGILVAVGELPEREPSGRTDRLARALGRLFTSPRAHRATDPAKAAEVVAASGGAAATLSPATSDVRALRLKRAGEPAFLVTNESDKAIEVTATFPALGAPQIWDPDTGEATPAGVWRKEESGTAVPLRLETRATLLVVFRTTGGEPAHAIEANAPVEKVTVDHDTVTATVRVSSATTVRVTAVDGNRRYTGTHTSSDPLTAMPLDGEWSFRFDRDGTESISRPLGPWTDLDASHSGSAVYQRDVTLGARDLAGRRWQLDLGQVRDVAEVTVNGGRLPSRLWPPYRLDVTDVLRTGTNTIRVRVTNTGANARGDTLPSGLLGPAFLRPERLIHIRLSRQPHRSH</sequence>
<dbReference type="InterPro" id="IPR008979">
    <property type="entry name" value="Galactose-bd-like_sf"/>
</dbReference>
<accession>A0ABZ2A0E8</accession>
<dbReference type="InterPro" id="IPR029062">
    <property type="entry name" value="Class_I_gatase-like"/>
</dbReference>
<dbReference type="PANTHER" id="PTHR36848">
    <property type="entry name" value="DNA-BINDING PROTEIN (PUTATIVE SECRETED PROTEIN)-RELATED"/>
    <property type="match status" value="1"/>
</dbReference>
<gene>
    <name evidence="2" type="ORF">OG442_04635</name>
</gene>
<protein>
    <submittedName>
        <fullName evidence="2">Glycosyl hydrolase</fullName>
    </submittedName>
</protein>
<dbReference type="Pfam" id="PF17132">
    <property type="entry name" value="Glyco_hydro_106"/>
    <property type="match status" value="1"/>
</dbReference>
<dbReference type="EMBL" id="CP109495">
    <property type="protein sequence ID" value="WUX50884.1"/>
    <property type="molecule type" value="Genomic_DNA"/>
</dbReference>
<dbReference type="Gene3D" id="2.60.120.260">
    <property type="entry name" value="Galactose-binding domain-like"/>
    <property type="match status" value="1"/>
</dbReference>
<feature type="chain" id="PRO_5047314478" evidence="1">
    <location>
        <begin position="37"/>
        <end position="1124"/>
    </location>
</feature>
<dbReference type="InterPro" id="IPR053161">
    <property type="entry name" value="Ulvan_degrading_GH"/>
</dbReference>
<evidence type="ECO:0000313" key="2">
    <source>
        <dbReference type="EMBL" id="WUX50884.1"/>
    </source>
</evidence>
<keyword evidence="3" id="KW-1185">Reference proteome</keyword>